<dbReference type="Gene3D" id="3.40.1690.10">
    <property type="entry name" value="secretion proteins EscU"/>
    <property type="match status" value="1"/>
</dbReference>
<accession>A0A7W7EHZ2</accession>
<dbReference type="Gene3D" id="6.10.250.2080">
    <property type="match status" value="1"/>
</dbReference>
<dbReference type="Proteomes" id="UP000523431">
    <property type="component" value="Unassembled WGS sequence"/>
</dbReference>
<dbReference type="RefSeq" id="WP_183844581.1">
    <property type="nucleotide sequence ID" value="NZ_JACIHU010000030.1"/>
</dbReference>
<keyword evidence="6" id="KW-0843">Virulence</keyword>
<dbReference type="NCBIfam" id="TIGR01404">
    <property type="entry name" value="FlhB_rel_III"/>
    <property type="match status" value="1"/>
</dbReference>
<evidence type="ECO:0000313" key="12">
    <source>
        <dbReference type="Proteomes" id="UP000557344"/>
    </source>
</evidence>
<dbReference type="EMBL" id="JACIHU010000030">
    <property type="protein sequence ID" value="MBB4483554.1"/>
    <property type="molecule type" value="Genomic_DNA"/>
</dbReference>
<dbReference type="PANTHER" id="PTHR30531">
    <property type="entry name" value="FLAGELLAR BIOSYNTHETIC PROTEIN FLHB"/>
    <property type="match status" value="1"/>
</dbReference>
<evidence type="ECO:0000256" key="4">
    <source>
        <dbReference type="ARBA" id="ARBA00022692"/>
    </source>
</evidence>
<dbReference type="InterPro" id="IPR006307">
    <property type="entry name" value="BsaZ-like"/>
</dbReference>
<evidence type="ECO:0000256" key="3">
    <source>
        <dbReference type="ARBA" id="ARBA00022475"/>
    </source>
</evidence>
<dbReference type="InterPro" id="IPR029025">
    <property type="entry name" value="T3SS_substrate_exporter_C"/>
</dbReference>
<comment type="subcellular location">
    <subcellularLocation>
        <location evidence="1">Cell membrane</location>
        <topology evidence="1">Multi-pass membrane protein</topology>
    </subcellularLocation>
</comment>
<keyword evidence="3" id="KW-1003">Cell membrane</keyword>
<evidence type="ECO:0000256" key="5">
    <source>
        <dbReference type="ARBA" id="ARBA00022989"/>
    </source>
</evidence>
<evidence type="ECO:0000256" key="8">
    <source>
        <dbReference type="SAM" id="Phobius"/>
    </source>
</evidence>
<dbReference type="Pfam" id="PF01312">
    <property type="entry name" value="Bac_export_2"/>
    <property type="match status" value="1"/>
</dbReference>
<reference evidence="11 12" key="1">
    <citation type="submission" date="2020-08" db="EMBL/GenBank/DDBJ databases">
        <title>Genomic Encyclopedia of Type Strains, Phase IV (KMG-V): Genome sequencing to study the core and pangenomes of soil and plant-associated prokaryotes.</title>
        <authorList>
            <person name="Whitman W."/>
        </authorList>
    </citation>
    <scope>NUCLEOTIDE SEQUENCE [LARGE SCALE GENOMIC DNA]</scope>
    <source>
        <strain evidence="9 12">SEMIA 471</strain>
        <strain evidence="10 11">SEMIA 489</strain>
    </source>
</reference>
<evidence type="ECO:0000313" key="10">
    <source>
        <dbReference type="EMBL" id="MBB4539386.1"/>
    </source>
</evidence>
<dbReference type="PANTHER" id="PTHR30531:SF14">
    <property type="entry name" value="SURFACE PRESENTATION OF ANTIGENS PROTEIN SPAS"/>
    <property type="match status" value="1"/>
</dbReference>
<dbReference type="SUPFAM" id="SSF160544">
    <property type="entry name" value="EscU C-terminal domain-like"/>
    <property type="match status" value="1"/>
</dbReference>
<gene>
    <name evidence="9" type="ORF">GGE46_006180</name>
    <name evidence="10" type="ORF">GGE57_006180</name>
</gene>
<keyword evidence="5 8" id="KW-1133">Transmembrane helix</keyword>
<keyword evidence="7 8" id="KW-0472">Membrane</keyword>
<dbReference type="GO" id="GO:0005886">
    <property type="term" value="C:plasma membrane"/>
    <property type="evidence" value="ECO:0007669"/>
    <property type="project" value="UniProtKB-SubCell"/>
</dbReference>
<dbReference type="AlphaFoldDB" id="A0A7W7EHZ2"/>
<feature type="transmembrane region" description="Helical" evidence="8">
    <location>
        <begin position="86"/>
        <end position="104"/>
    </location>
</feature>
<evidence type="ECO:0000256" key="1">
    <source>
        <dbReference type="ARBA" id="ARBA00004651"/>
    </source>
</evidence>
<name>A0A7W7EHZ2_RHIET</name>
<dbReference type="GO" id="GO:0009306">
    <property type="term" value="P:protein secretion"/>
    <property type="evidence" value="ECO:0007669"/>
    <property type="project" value="InterPro"/>
</dbReference>
<evidence type="ECO:0000256" key="7">
    <source>
        <dbReference type="ARBA" id="ARBA00023136"/>
    </source>
</evidence>
<evidence type="ECO:0000313" key="9">
    <source>
        <dbReference type="EMBL" id="MBB4483554.1"/>
    </source>
</evidence>
<comment type="caution">
    <text evidence="10">The sequence shown here is derived from an EMBL/GenBank/DDBJ whole genome shotgun (WGS) entry which is preliminary data.</text>
</comment>
<feature type="transmembrane region" description="Helical" evidence="8">
    <location>
        <begin position="29"/>
        <end position="50"/>
    </location>
</feature>
<comment type="similarity">
    <text evidence="2">Belongs to the type III secretion exporter family.</text>
</comment>
<sequence>MSAEKTEKPTPKRLRDLRRKGQVARSREVISAALTIAFFTLFVVSLPGMIDQFEAMILLPVPFLEADLMSATQKILQPYVATLQRLLAPFVGIVLMVGVGANVIQIGPMFTPKALKPALNRLSPSENVKRIVSLRNLIELGKSIGKILVVGSVLLLNLREGLQALVWTSSCGISCLRGVTGNLLLGIAIYVGLTFLTVAIADFVFQRWHFSKTNMMSNNEVKREYKESNGDPLMIAKRKQLHMQLLAKGVIDQSRKATVLITNPTHVAVAIYYDWQHTPLPLISAIGTDLMARQMIDAAVATAVPVMRNIPLARALLKDGLVDEYIPSHLLEPIAEVLRALGKLATEAGGRSH</sequence>
<evidence type="ECO:0000256" key="6">
    <source>
        <dbReference type="ARBA" id="ARBA00023026"/>
    </source>
</evidence>
<protein>
    <submittedName>
        <fullName evidence="10">Type III secretion protein U</fullName>
    </submittedName>
</protein>
<feature type="transmembrane region" description="Helical" evidence="8">
    <location>
        <begin position="183"/>
        <end position="205"/>
    </location>
</feature>
<dbReference type="PRINTS" id="PR00950">
    <property type="entry name" value="TYPE3IMSPROT"/>
</dbReference>
<evidence type="ECO:0000313" key="11">
    <source>
        <dbReference type="Proteomes" id="UP000523431"/>
    </source>
</evidence>
<dbReference type="Proteomes" id="UP000557344">
    <property type="component" value="Unassembled WGS sequence"/>
</dbReference>
<organism evidence="10 11">
    <name type="scientific">Rhizobium etli</name>
    <dbReference type="NCBI Taxonomy" id="29449"/>
    <lineage>
        <taxon>Bacteria</taxon>
        <taxon>Pseudomonadati</taxon>
        <taxon>Pseudomonadota</taxon>
        <taxon>Alphaproteobacteria</taxon>
        <taxon>Hyphomicrobiales</taxon>
        <taxon>Rhizobiaceae</taxon>
        <taxon>Rhizobium/Agrobacterium group</taxon>
        <taxon>Rhizobium</taxon>
    </lineage>
</organism>
<dbReference type="EMBL" id="JACIID010000030">
    <property type="protein sequence ID" value="MBB4539386.1"/>
    <property type="molecule type" value="Genomic_DNA"/>
</dbReference>
<proteinExistence type="inferred from homology"/>
<evidence type="ECO:0000256" key="2">
    <source>
        <dbReference type="ARBA" id="ARBA00010690"/>
    </source>
</evidence>
<keyword evidence="4 8" id="KW-0812">Transmembrane</keyword>
<dbReference type="InterPro" id="IPR006135">
    <property type="entry name" value="T3SS_substrate_exporter"/>
</dbReference>